<accession>A0ABU8VH27</accession>
<feature type="transmembrane region" description="Helical" evidence="9">
    <location>
        <begin position="193"/>
        <end position="214"/>
    </location>
</feature>
<feature type="transmembrane region" description="Helical" evidence="9">
    <location>
        <begin position="12"/>
        <end position="36"/>
    </location>
</feature>
<evidence type="ECO:0000256" key="1">
    <source>
        <dbReference type="ARBA" id="ARBA00004651"/>
    </source>
</evidence>
<feature type="transmembrane region" description="Helical" evidence="9">
    <location>
        <begin position="140"/>
        <end position="160"/>
    </location>
</feature>
<dbReference type="Proteomes" id="UP001365846">
    <property type="component" value="Unassembled WGS sequence"/>
</dbReference>
<dbReference type="RefSeq" id="WP_340358206.1">
    <property type="nucleotide sequence ID" value="NZ_JBBKZU010000007.1"/>
</dbReference>
<feature type="transmembrane region" description="Helical" evidence="9">
    <location>
        <begin position="68"/>
        <end position="86"/>
    </location>
</feature>
<keyword evidence="7 9" id="KW-0472">Membrane</keyword>
<evidence type="ECO:0000313" key="11">
    <source>
        <dbReference type="Proteomes" id="UP001365846"/>
    </source>
</evidence>
<dbReference type="CDD" id="cd06582">
    <property type="entry name" value="TM_PBP1_LivH_like"/>
    <property type="match status" value="1"/>
</dbReference>
<dbReference type="PANTHER" id="PTHR11795">
    <property type="entry name" value="BRANCHED-CHAIN AMINO ACID TRANSPORT SYSTEM PERMEASE PROTEIN LIVH"/>
    <property type="match status" value="1"/>
</dbReference>
<feature type="transmembrane region" description="Helical" evidence="9">
    <location>
        <begin position="263"/>
        <end position="282"/>
    </location>
</feature>
<proteinExistence type="inferred from homology"/>
<keyword evidence="4 9" id="KW-0812">Transmembrane</keyword>
<feature type="transmembrane region" description="Helical" evidence="9">
    <location>
        <begin position="98"/>
        <end position="120"/>
    </location>
</feature>
<comment type="similarity">
    <text evidence="8">Belongs to the binding-protein-dependent transport system permease family. LivHM subfamily.</text>
</comment>
<feature type="transmembrane region" description="Helical" evidence="9">
    <location>
        <begin position="43"/>
        <end position="62"/>
    </location>
</feature>
<dbReference type="EMBL" id="JBBKZU010000007">
    <property type="protein sequence ID" value="MEJ8812970.1"/>
    <property type="molecule type" value="Genomic_DNA"/>
</dbReference>
<comment type="subcellular location">
    <subcellularLocation>
        <location evidence="1">Cell membrane</location>
        <topology evidence="1">Multi-pass membrane protein</topology>
    </subcellularLocation>
</comment>
<keyword evidence="5" id="KW-0029">Amino-acid transport</keyword>
<evidence type="ECO:0000256" key="4">
    <source>
        <dbReference type="ARBA" id="ARBA00022692"/>
    </source>
</evidence>
<keyword evidence="6 9" id="KW-1133">Transmembrane helix</keyword>
<evidence type="ECO:0000256" key="5">
    <source>
        <dbReference type="ARBA" id="ARBA00022970"/>
    </source>
</evidence>
<feature type="transmembrane region" description="Helical" evidence="9">
    <location>
        <begin position="226"/>
        <end position="251"/>
    </location>
</feature>
<evidence type="ECO:0000256" key="7">
    <source>
        <dbReference type="ARBA" id="ARBA00023136"/>
    </source>
</evidence>
<evidence type="ECO:0000256" key="9">
    <source>
        <dbReference type="SAM" id="Phobius"/>
    </source>
</evidence>
<evidence type="ECO:0000256" key="8">
    <source>
        <dbReference type="ARBA" id="ARBA00037998"/>
    </source>
</evidence>
<gene>
    <name evidence="10" type="ORF">WKW77_17935</name>
</gene>
<evidence type="ECO:0000256" key="3">
    <source>
        <dbReference type="ARBA" id="ARBA00022475"/>
    </source>
</evidence>
<evidence type="ECO:0000256" key="6">
    <source>
        <dbReference type="ARBA" id="ARBA00022989"/>
    </source>
</evidence>
<keyword evidence="2" id="KW-0813">Transport</keyword>
<dbReference type="Pfam" id="PF02653">
    <property type="entry name" value="BPD_transp_2"/>
    <property type="match status" value="1"/>
</dbReference>
<dbReference type="PANTHER" id="PTHR11795:SF447">
    <property type="entry name" value="ABC TRANSPORTER PERMEASE PROTEIN"/>
    <property type="match status" value="1"/>
</dbReference>
<protein>
    <submittedName>
        <fullName evidence="10">Branched-chain amino acid ABC transporter permease</fullName>
    </submittedName>
</protein>
<sequence length="288" mass="29492">MTEALLQQLLNGLSIGFGYALIALGLTLAFGVLHIINFGHGEVVMLGALTVVLANKLLGLPYLAALPLAMLVGAVVGWIFDALAVSPLLRRADGRTDILLTTFAVGVLFNQAVLSVWGPAPARVDGLQGRLELAGVGLSAQRLFVIVASIVALVLLDLLARRTRFGVEMRALAQSEHAARVVGIDVKSVGTRAFLLAAVVGGLGGALLAPITSYSPMLGQAVLIKAFVIVVLGGLGSAGGAVLCALAVGVIEAMLGLVMDEGMAAATVYSLMLVVLMVRPQGLAGAAR</sequence>
<evidence type="ECO:0000313" key="10">
    <source>
        <dbReference type="EMBL" id="MEJ8812970.1"/>
    </source>
</evidence>
<comment type="caution">
    <text evidence="10">The sequence shown here is derived from an EMBL/GenBank/DDBJ whole genome shotgun (WGS) entry which is preliminary data.</text>
</comment>
<reference evidence="10 11" key="1">
    <citation type="submission" date="2024-03" db="EMBL/GenBank/DDBJ databases">
        <title>Novel species of the genus Variovorax.</title>
        <authorList>
            <person name="Liu Q."/>
            <person name="Xin Y.-H."/>
        </authorList>
    </citation>
    <scope>NUCLEOTIDE SEQUENCE [LARGE SCALE GENOMIC DNA]</scope>
    <source>
        <strain evidence="10 11">KACC 18899</strain>
    </source>
</reference>
<keyword evidence="3" id="KW-1003">Cell membrane</keyword>
<dbReference type="InterPro" id="IPR001851">
    <property type="entry name" value="ABC_transp_permease"/>
</dbReference>
<dbReference type="InterPro" id="IPR052157">
    <property type="entry name" value="BCAA_transport_permease"/>
</dbReference>
<name>A0ABU8VH27_9BURK</name>
<organism evidence="10 11">
    <name type="scientific">Variovorax ureilyticus</name>
    <dbReference type="NCBI Taxonomy" id="1836198"/>
    <lineage>
        <taxon>Bacteria</taxon>
        <taxon>Pseudomonadati</taxon>
        <taxon>Pseudomonadota</taxon>
        <taxon>Betaproteobacteria</taxon>
        <taxon>Burkholderiales</taxon>
        <taxon>Comamonadaceae</taxon>
        <taxon>Variovorax</taxon>
    </lineage>
</organism>
<evidence type="ECO:0000256" key="2">
    <source>
        <dbReference type="ARBA" id="ARBA00022448"/>
    </source>
</evidence>
<keyword evidence="11" id="KW-1185">Reference proteome</keyword>